<dbReference type="OrthoDB" id="2633577at2"/>
<protein>
    <submittedName>
        <fullName evidence="1">Dehydrogenase</fullName>
    </submittedName>
</protein>
<name>A0A4Q9DZG6_9BACL</name>
<dbReference type="Proteomes" id="UP000293142">
    <property type="component" value="Unassembled WGS sequence"/>
</dbReference>
<dbReference type="EMBL" id="SIRE01000004">
    <property type="protein sequence ID" value="TBL80671.1"/>
    <property type="molecule type" value="Genomic_DNA"/>
</dbReference>
<accession>A0A4Q9DZG6</accession>
<sequence>MNPLHQQKHAPEYPTARKIRRTCNKELYRTIKRLNKYIAPELVEQAEKLYFKKVALNVQWISENSSNRKLLSDWWEEHVGPDIAELWQVEPSALSKAFRDAFGG</sequence>
<reference evidence="1 2" key="1">
    <citation type="submission" date="2019-02" db="EMBL/GenBank/DDBJ databases">
        <title>Paenibacillus sp. nov., isolated from surface-sterilized tissue of Thalictrum simplex L.</title>
        <authorList>
            <person name="Tuo L."/>
        </authorList>
    </citation>
    <scope>NUCLEOTIDE SEQUENCE [LARGE SCALE GENOMIC DNA]</scope>
    <source>
        <strain evidence="1 2">N2SHLJ1</strain>
    </source>
</reference>
<comment type="caution">
    <text evidence="1">The sequence shown here is derived from an EMBL/GenBank/DDBJ whole genome shotgun (WGS) entry which is preliminary data.</text>
</comment>
<dbReference type="RefSeq" id="WP_131012272.1">
    <property type="nucleotide sequence ID" value="NZ_SIRE01000004.1"/>
</dbReference>
<evidence type="ECO:0000313" key="1">
    <source>
        <dbReference type="EMBL" id="TBL80671.1"/>
    </source>
</evidence>
<evidence type="ECO:0000313" key="2">
    <source>
        <dbReference type="Proteomes" id="UP000293142"/>
    </source>
</evidence>
<proteinExistence type="predicted"/>
<gene>
    <name evidence="1" type="ORF">EYB31_05440</name>
</gene>
<keyword evidence="2" id="KW-1185">Reference proteome</keyword>
<dbReference type="AlphaFoldDB" id="A0A4Q9DZG6"/>
<organism evidence="1 2">
    <name type="scientific">Paenibacillus thalictri</name>
    <dbReference type="NCBI Taxonomy" id="2527873"/>
    <lineage>
        <taxon>Bacteria</taxon>
        <taxon>Bacillati</taxon>
        <taxon>Bacillota</taxon>
        <taxon>Bacilli</taxon>
        <taxon>Bacillales</taxon>
        <taxon>Paenibacillaceae</taxon>
        <taxon>Paenibacillus</taxon>
    </lineage>
</organism>